<organism evidence="2">
    <name type="scientific">Acerihabitans sp. KWT182</name>
    <dbReference type="NCBI Taxonomy" id="3157919"/>
    <lineage>
        <taxon>Bacteria</taxon>
        <taxon>Pseudomonadati</taxon>
        <taxon>Pseudomonadota</taxon>
        <taxon>Gammaproteobacteria</taxon>
        <taxon>Enterobacterales</taxon>
        <taxon>Pectobacteriaceae</taxon>
        <taxon>Acerihabitans</taxon>
    </lineage>
</organism>
<dbReference type="GO" id="GO:0047580">
    <property type="term" value="F:4-hydroxyproline epimerase activity"/>
    <property type="evidence" value="ECO:0007669"/>
    <property type="project" value="UniProtKB-ARBA"/>
</dbReference>
<dbReference type="Pfam" id="PF05544">
    <property type="entry name" value="Pro_racemase"/>
    <property type="match status" value="1"/>
</dbReference>
<dbReference type="AlphaFoldDB" id="A0AAU7QAT3"/>
<dbReference type="InterPro" id="IPR008794">
    <property type="entry name" value="Pro_racemase_fam"/>
</dbReference>
<evidence type="ECO:0000256" key="1">
    <source>
        <dbReference type="ARBA" id="ARBA00007529"/>
    </source>
</evidence>
<sequence>MGYKRMVNVVGVHTSGEVNNVIVGGVRDVPGQTMFDKMTYLQTRQDDLRLFFIE</sequence>
<dbReference type="EMBL" id="CP157947">
    <property type="protein sequence ID" value="XBS70340.1"/>
    <property type="molecule type" value="Genomic_DNA"/>
</dbReference>
<gene>
    <name evidence="2" type="ORF">ABK905_03515</name>
</gene>
<proteinExistence type="inferred from homology"/>
<reference evidence="2" key="1">
    <citation type="submission" date="2024-06" db="EMBL/GenBank/DDBJ databases">
        <authorList>
            <person name="Coelho C."/>
            <person name="Bento M."/>
            <person name="Garcia E."/>
            <person name="Camelo A."/>
            <person name="Brandao I."/>
            <person name="Espirito Santo C."/>
            <person name="Trovao J."/>
            <person name="Verissimo A."/>
            <person name="Costa J."/>
            <person name="Tiago I."/>
        </authorList>
    </citation>
    <scope>NUCLEOTIDE SEQUENCE</scope>
    <source>
        <strain evidence="2">KWT182</strain>
    </source>
</reference>
<evidence type="ECO:0000313" key="2">
    <source>
        <dbReference type="EMBL" id="XBS70340.1"/>
    </source>
</evidence>
<dbReference type="SUPFAM" id="SSF54506">
    <property type="entry name" value="Diaminopimelate epimerase-like"/>
    <property type="match status" value="1"/>
</dbReference>
<comment type="similarity">
    <text evidence="1">Belongs to the proline racemase family.</text>
</comment>
<name>A0AAU7QAT3_9GAMM</name>
<accession>A0AAU7QAT3</accession>
<dbReference type="Gene3D" id="3.10.310.10">
    <property type="entry name" value="Diaminopimelate Epimerase, Chain A, domain 1"/>
    <property type="match status" value="1"/>
</dbReference>
<protein>
    <submittedName>
        <fullName evidence="2">Proline racemase family protein</fullName>
    </submittedName>
</protein>